<protein>
    <recommendedName>
        <fullName evidence="5">Ketoreductase domain-containing protein</fullName>
    </recommendedName>
</protein>
<dbReference type="EMBL" id="JBBXMP010000122">
    <property type="protein sequence ID" value="KAL0061804.1"/>
    <property type="molecule type" value="Genomic_DNA"/>
</dbReference>
<evidence type="ECO:0000256" key="3">
    <source>
        <dbReference type="ARBA" id="ARBA00023002"/>
    </source>
</evidence>
<dbReference type="Gene3D" id="3.40.50.720">
    <property type="entry name" value="NAD(P)-binding Rossmann-like Domain"/>
    <property type="match status" value="1"/>
</dbReference>
<dbReference type="PRINTS" id="PR00081">
    <property type="entry name" value="GDHRDH"/>
</dbReference>
<dbReference type="InterPro" id="IPR020904">
    <property type="entry name" value="Sc_DH/Rdtase_CS"/>
</dbReference>
<dbReference type="CDD" id="cd05233">
    <property type="entry name" value="SDR_c"/>
    <property type="match status" value="1"/>
</dbReference>
<dbReference type="SUPFAM" id="SSF51735">
    <property type="entry name" value="NAD(P)-binding Rossmann-fold domains"/>
    <property type="match status" value="1"/>
</dbReference>
<dbReference type="InterPro" id="IPR002347">
    <property type="entry name" value="SDR_fam"/>
</dbReference>
<dbReference type="PRINTS" id="PR00080">
    <property type="entry name" value="SDRFAMILY"/>
</dbReference>
<sequence>MESLFSVSGRVVVITGGGSGVGSWLAEGFVKGGAERVYITGRREKNLSETANKLNAIKPDSTRYCIADITKKEDLDKLVALIKQHETRIDVLINSGGAAAWDIPSPETDANAGLSTESSFRLLRSEDATQWDDQFRVFSWSPYTLTLMLLPLLAEAAKLGEGRGSVIMVSSIAARFWNPHWGIAAYSAAKAGLEHLAKILGARLYPHGIRVNVVAPGSYPSDSNPPDNPYAMSHHTNDKRIPLGRSGKPEDITAAIIFFASAASSYITGQSIDVDGGAMLVANGTNKIAP</sequence>
<comment type="similarity">
    <text evidence="1">Belongs to the short-chain dehydrogenases/reductases (SDR) family.</text>
</comment>
<dbReference type="InterPro" id="IPR036291">
    <property type="entry name" value="NAD(P)-bd_dom_sf"/>
</dbReference>
<evidence type="ECO:0000259" key="5">
    <source>
        <dbReference type="SMART" id="SM00822"/>
    </source>
</evidence>
<dbReference type="Proteomes" id="UP001437256">
    <property type="component" value="Unassembled WGS sequence"/>
</dbReference>
<dbReference type="InterPro" id="IPR057326">
    <property type="entry name" value="KR_dom"/>
</dbReference>
<accession>A0ABR2ZKT6</accession>
<dbReference type="PROSITE" id="PS00061">
    <property type="entry name" value="ADH_SHORT"/>
    <property type="match status" value="1"/>
</dbReference>
<dbReference type="Pfam" id="PF13561">
    <property type="entry name" value="adh_short_C2"/>
    <property type="match status" value="1"/>
</dbReference>
<keyword evidence="2" id="KW-0521">NADP</keyword>
<dbReference type="InterPro" id="IPR052178">
    <property type="entry name" value="Sec_Metab_Biosynth_SDR"/>
</dbReference>
<keyword evidence="3" id="KW-0560">Oxidoreductase</keyword>
<dbReference type="PANTHER" id="PTHR43618">
    <property type="entry name" value="7-ALPHA-HYDROXYSTEROID DEHYDROGENASE"/>
    <property type="match status" value="1"/>
</dbReference>
<reference evidence="6 7" key="1">
    <citation type="submission" date="2024-05" db="EMBL/GenBank/DDBJ databases">
        <title>A draft genome resource for the thread blight pathogen Marasmius tenuissimus strain MS-2.</title>
        <authorList>
            <person name="Yulfo-Soto G.E."/>
            <person name="Baruah I.K."/>
            <person name="Amoako-Attah I."/>
            <person name="Bukari Y."/>
            <person name="Meinhardt L.W."/>
            <person name="Bailey B.A."/>
            <person name="Cohen S.P."/>
        </authorList>
    </citation>
    <scope>NUCLEOTIDE SEQUENCE [LARGE SCALE GENOMIC DNA]</scope>
    <source>
        <strain evidence="6 7">MS-2</strain>
    </source>
</reference>
<feature type="compositionally biased region" description="Basic and acidic residues" evidence="4">
    <location>
        <begin position="235"/>
        <end position="245"/>
    </location>
</feature>
<evidence type="ECO:0000256" key="2">
    <source>
        <dbReference type="ARBA" id="ARBA00022857"/>
    </source>
</evidence>
<keyword evidence="7" id="KW-1185">Reference proteome</keyword>
<feature type="domain" description="Ketoreductase" evidence="5">
    <location>
        <begin position="10"/>
        <end position="235"/>
    </location>
</feature>
<feature type="region of interest" description="Disordered" evidence="4">
    <location>
        <begin position="220"/>
        <end position="245"/>
    </location>
</feature>
<gene>
    <name evidence="6" type="ORF">AAF712_011322</name>
</gene>
<evidence type="ECO:0000256" key="4">
    <source>
        <dbReference type="SAM" id="MobiDB-lite"/>
    </source>
</evidence>
<proteinExistence type="inferred from homology"/>
<evidence type="ECO:0000256" key="1">
    <source>
        <dbReference type="ARBA" id="ARBA00006484"/>
    </source>
</evidence>
<evidence type="ECO:0000313" key="6">
    <source>
        <dbReference type="EMBL" id="KAL0061804.1"/>
    </source>
</evidence>
<dbReference type="PANTHER" id="PTHR43618:SF8">
    <property type="entry name" value="7ALPHA-HYDROXYSTEROID DEHYDROGENASE"/>
    <property type="match status" value="1"/>
</dbReference>
<comment type="caution">
    <text evidence="6">The sequence shown here is derived from an EMBL/GenBank/DDBJ whole genome shotgun (WGS) entry which is preliminary data.</text>
</comment>
<name>A0ABR2ZKT6_9AGAR</name>
<dbReference type="SMART" id="SM00822">
    <property type="entry name" value="PKS_KR"/>
    <property type="match status" value="1"/>
</dbReference>
<organism evidence="6 7">
    <name type="scientific">Marasmius tenuissimus</name>
    <dbReference type="NCBI Taxonomy" id="585030"/>
    <lineage>
        <taxon>Eukaryota</taxon>
        <taxon>Fungi</taxon>
        <taxon>Dikarya</taxon>
        <taxon>Basidiomycota</taxon>
        <taxon>Agaricomycotina</taxon>
        <taxon>Agaricomycetes</taxon>
        <taxon>Agaricomycetidae</taxon>
        <taxon>Agaricales</taxon>
        <taxon>Marasmiineae</taxon>
        <taxon>Marasmiaceae</taxon>
        <taxon>Marasmius</taxon>
    </lineage>
</organism>
<evidence type="ECO:0000313" key="7">
    <source>
        <dbReference type="Proteomes" id="UP001437256"/>
    </source>
</evidence>